<dbReference type="InterPro" id="IPR036866">
    <property type="entry name" value="RibonucZ/Hydroxyglut_hydro"/>
</dbReference>
<dbReference type="AlphaFoldDB" id="A0A930YKQ9"/>
<evidence type="ECO:0000256" key="4">
    <source>
        <dbReference type="ARBA" id="ARBA00022801"/>
    </source>
</evidence>
<accession>A0A930YKQ9</accession>
<reference evidence="7" key="1">
    <citation type="submission" date="2020-11" db="EMBL/GenBank/DDBJ databases">
        <title>Nocardioides cynanchi sp. nov., isolated from soil of rhizosphere of Cynanchum wilfordii.</title>
        <authorList>
            <person name="Lee J.-S."/>
            <person name="Suh M.K."/>
            <person name="Kim J.-S."/>
        </authorList>
    </citation>
    <scope>NUCLEOTIDE SEQUENCE</scope>
    <source>
        <strain evidence="7">KCTC 19276</strain>
    </source>
</reference>
<dbReference type="PANTHER" id="PTHR42978:SF7">
    <property type="entry name" value="METALLO-HYDROLASE RV2300C-RELATED"/>
    <property type="match status" value="1"/>
</dbReference>
<dbReference type="Pfam" id="PF00753">
    <property type="entry name" value="Lactamase_B"/>
    <property type="match status" value="1"/>
</dbReference>
<dbReference type="PANTHER" id="PTHR42978">
    <property type="entry name" value="QUORUM-QUENCHING LACTONASE YTNP-RELATED-RELATED"/>
    <property type="match status" value="1"/>
</dbReference>
<dbReference type="RefSeq" id="WP_194698662.1">
    <property type="nucleotide sequence ID" value="NZ_JADKPO010000058.1"/>
</dbReference>
<dbReference type="InterPro" id="IPR001279">
    <property type="entry name" value="Metallo-B-lactamas"/>
</dbReference>
<dbReference type="InterPro" id="IPR051013">
    <property type="entry name" value="MBL_superfamily_lactonases"/>
</dbReference>
<evidence type="ECO:0000256" key="2">
    <source>
        <dbReference type="ARBA" id="ARBA00007749"/>
    </source>
</evidence>
<comment type="caution">
    <text evidence="7">The sequence shown here is derived from an EMBL/GenBank/DDBJ whole genome shotgun (WGS) entry which is preliminary data.</text>
</comment>
<dbReference type="EMBL" id="JADKPO010000058">
    <property type="protein sequence ID" value="MBF4770518.1"/>
    <property type="molecule type" value="Genomic_DNA"/>
</dbReference>
<organism evidence="7 8">
    <name type="scientific">Nocardioides agariphilus</name>
    <dbReference type="NCBI Taxonomy" id="433664"/>
    <lineage>
        <taxon>Bacteria</taxon>
        <taxon>Bacillati</taxon>
        <taxon>Actinomycetota</taxon>
        <taxon>Actinomycetes</taxon>
        <taxon>Propionibacteriales</taxon>
        <taxon>Nocardioidaceae</taxon>
        <taxon>Nocardioides</taxon>
    </lineage>
</organism>
<comment type="cofactor">
    <cofactor evidence="1">
        <name>Zn(2+)</name>
        <dbReference type="ChEBI" id="CHEBI:29105"/>
    </cofactor>
</comment>
<proteinExistence type="inferred from homology"/>
<name>A0A930YKQ9_9ACTN</name>
<dbReference type="SUPFAM" id="SSF56281">
    <property type="entry name" value="Metallo-hydrolase/oxidoreductase"/>
    <property type="match status" value="1"/>
</dbReference>
<keyword evidence="5" id="KW-0862">Zinc</keyword>
<evidence type="ECO:0000313" key="7">
    <source>
        <dbReference type="EMBL" id="MBF4770518.1"/>
    </source>
</evidence>
<keyword evidence="8" id="KW-1185">Reference proteome</keyword>
<evidence type="ECO:0000256" key="5">
    <source>
        <dbReference type="ARBA" id="ARBA00022833"/>
    </source>
</evidence>
<protein>
    <submittedName>
        <fullName evidence="7">N-acyl homoserine lactonase family protein</fullName>
    </submittedName>
</protein>
<comment type="similarity">
    <text evidence="2">Belongs to the metallo-beta-lactamase superfamily.</text>
</comment>
<sequence length="264" mass="29211">MAELATFEALAVRYGTRTTMRSEVFLHHHLYGETDSPIGMDYYFWVVRNERRTIVVDCGFNERSGGARGRTMLCPPPEAMRALGIDPAEVTHVVVTHAHYDHIGNLDAFPTARIVIAAEELAFWTGPYAGKRLFAHSAEADDIAVLRRLVSEDRVDQVRGHTQLVPGVDLIEVGGHTPGQLVVCVRCKDSLVVVASDALHYYEELDLERPFAHVADLPAMYAGFDLLRELTAAPGRLLVAGHDPEVMHRFVPVAGYESLAVRIA</sequence>
<evidence type="ECO:0000259" key="6">
    <source>
        <dbReference type="SMART" id="SM00849"/>
    </source>
</evidence>
<evidence type="ECO:0000256" key="1">
    <source>
        <dbReference type="ARBA" id="ARBA00001947"/>
    </source>
</evidence>
<dbReference type="GO" id="GO:0046872">
    <property type="term" value="F:metal ion binding"/>
    <property type="evidence" value="ECO:0007669"/>
    <property type="project" value="UniProtKB-KW"/>
</dbReference>
<dbReference type="CDD" id="cd07729">
    <property type="entry name" value="AHL_lactonase_MBL-fold"/>
    <property type="match status" value="1"/>
</dbReference>
<evidence type="ECO:0000313" key="8">
    <source>
        <dbReference type="Proteomes" id="UP000660668"/>
    </source>
</evidence>
<dbReference type="Proteomes" id="UP000660668">
    <property type="component" value="Unassembled WGS sequence"/>
</dbReference>
<evidence type="ECO:0000256" key="3">
    <source>
        <dbReference type="ARBA" id="ARBA00022723"/>
    </source>
</evidence>
<gene>
    <name evidence="7" type="ORF">ISU10_22335</name>
</gene>
<dbReference type="GO" id="GO:0016787">
    <property type="term" value="F:hydrolase activity"/>
    <property type="evidence" value="ECO:0007669"/>
    <property type="project" value="UniProtKB-KW"/>
</dbReference>
<feature type="domain" description="Metallo-beta-lactamase" evidence="6">
    <location>
        <begin position="41"/>
        <end position="242"/>
    </location>
</feature>
<keyword evidence="3" id="KW-0479">Metal-binding</keyword>
<keyword evidence="4" id="KW-0378">Hydrolase</keyword>
<dbReference type="SMART" id="SM00849">
    <property type="entry name" value="Lactamase_B"/>
    <property type="match status" value="1"/>
</dbReference>
<dbReference type="Gene3D" id="3.60.15.10">
    <property type="entry name" value="Ribonuclease Z/Hydroxyacylglutathione hydrolase-like"/>
    <property type="match status" value="1"/>
</dbReference>